<dbReference type="InterPro" id="IPR048379">
    <property type="entry name" value="Rad26-like_C"/>
</dbReference>
<feature type="compositionally biased region" description="Basic and acidic residues" evidence="10">
    <location>
        <begin position="248"/>
        <end position="259"/>
    </location>
</feature>
<dbReference type="Gene3D" id="2.40.50.140">
    <property type="entry name" value="Nucleic acid-binding proteins"/>
    <property type="match status" value="1"/>
</dbReference>
<dbReference type="Proteomes" id="UP000308014">
    <property type="component" value="Unassembled WGS sequence"/>
</dbReference>
<gene>
    <name evidence="12" type="ORF">D6D24_09964</name>
</gene>
<evidence type="ECO:0000256" key="8">
    <source>
        <dbReference type="ARBA" id="ARBA00022917"/>
    </source>
</evidence>
<reference evidence="12 13" key="1">
    <citation type="submission" date="2018-10" db="EMBL/GenBank/DDBJ databases">
        <title>Fifty Aureobasidium pullulans genomes reveal a recombining polyextremotolerant generalist.</title>
        <authorList>
            <person name="Gostincar C."/>
            <person name="Turk M."/>
            <person name="Zajc J."/>
            <person name="Gunde-Cimerman N."/>
        </authorList>
    </citation>
    <scope>NUCLEOTIDE SEQUENCE [LARGE SCALE GENOMIC DNA]</scope>
    <source>
        <strain evidence="12 13">EXF-11318</strain>
    </source>
</reference>
<feature type="region of interest" description="Disordered" evidence="10">
    <location>
        <begin position="61"/>
        <end position="88"/>
    </location>
</feature>
<dbReference type="GO" id="GO:0043022">
    <property type="term" value="F:ribosome binding"/>
    <property type="evidence" value="ECO:0007669"/>
    <property type="project" value="TreeGrafter"/>
</dbReference>
<evidence type="ECO:0000256" key="4">
    <source>
        <dbReference type="ARBA" id="ARBA00022490"/>
    </source>
</evidence>
<dbReference type="InterPro" id="IPR003029">
    <property type="entry name" value="S1_domain"/>
</dbReference>
<dbReference type="SUPFAM" id="SSF116742">
    <property type="entry name" value="eIF2alpha middle domain-like"/>
    <property type="match status" value="1"/>
</dbReference>
<dbReference type="FunFam" id="3.30.70.1130:FF:000001">
    <property type="entry name" value="Eukaryotic translation initiation factor 2 subunit 1"/>
    <property type="match status" value="1"/>
</dbReference>
<dbReference type="Pfam" id="PF21046">
    <property type="entry name" value="Rad26-like_C"/>
    <property type="match status" value="1"/>
</dbReference>
<dbReference type="InterPro" id="IPR022093">
    <property type="entry name" value="Rad26-like_helical"/>
</dbReference>
<dbReference type="AlphaFoldDB" id="A0A4S8V7C2"/>
<dbReference type="FunFam" id="2.40.50.140:FF:000015">
    <property type="entry name" value="Eukaryotic translation initiation factor 2 subunit alpha"/>
    <property type="match status" value="1"/>
</dbReference>
<protein>
    <recommendedName>
        <fullName evidence="3">Eukaryotic translation initiation factor 2 subunit alpha</fullName>
    </recommendedName>
</protein>
<dbReference type="GO" id="GO:0003723">
    <property type="term" value="F:RNA binding"/>
    <property type="evidence" value="ECO:0007669"/>
    <property type="project" value="UniProtKB-KW"/>
</dbReference>
<feature type="region of interest" description="Disordered" evidence="10">
    <location>
        <begin position="795"/>
        <end position="820"/>
    </location>
</feature>
<evidence type="ECO:0000256" key="7">
    <source>
        <dbReference type="ARBA" id="ARBA00022884"/>
    </source>
</evidence>
<sequence>MNNSHMATLDDELDFDESGLEQLPQSTLQDLELNALSSTQREVAARRQAQYRQTIRPLKLTRPSLPPVATPAATTTDYNAPNSPESDYGLDDTIDDEEVLDLNADTTTYQPQLQQTYAQSRVDNTRYEPSVNDPIVLDDAPDIHDHVNHAHDNVQPTDTTAIDAHIRKLEAELNAVRLSLQNAKDQNQKQAGELSIIRARREKDAQEHEQQLQALNKTRADDAAKQKADLEAKKKEIEAYETNNRFLEHDLAQARDERSKRIKPTRTATGKLTRQPSESLPYRDGFDDNEIVTLSPSKPKDRSKSSTPKVGEKRKRNAAVSPAPQLQLNPQPSVSSSPAALLPESTPVIEEVLRPQDDSQFQLIRHLMNHRPSKSRERVLETMSRLSFPSLPGQSISGLITEGLSQFVGVDEDDDLSSFACSLFSDLWETCLRDKFYTPIYLILDLYEFILARSLGPPKFSLVERFLPLATRTIDLVAVPRVRLVSGAKVDSHLLECINVDQILVLMHGMAFDASLNVESCQAFWKKMEFEFTLMMLNQSQPLPQIVLVLQMLGSSVMAESFSIVLDDPEKQSTLEGHTIDRLTTLLFERPEAPPGESPYEDHEVATLQIETIRVLNGLATTKHGSEVLAQHRTAIGRLVRLLHVSITKLYDLPPTKHGVLDEAAKGPGFSTIHELTSSLINLTVRLIYHLLTNYGDTINLREKLMVIPGGHHKFLVSLTRLAFSEQLVYEAGLDNEALDAAHEILDGILSPEEGEAVVQAIETPRGTTGTRVSTFDKIMLTALRYHKIKTNAKGDGVDDKKIAKHQKRPPRRQIPPSALHNHLRISKDQQKDNTAIMSLTNCRFYEEKYPDVDSLVMVNVRQVAEMGAYVKLLEYDNIDGMILLSELSRRRIRSIQKLIRVGRNEVVVVLRVDKEKGYIDLSKRRVSPEDVLKCEDRYNKAKMVHSIMRHVAEKTSTPMEDLYKSIGWPLDKKYGSSLDAFRISISNKQVWDEVEFANNVIKEELISYIGKRLTPQPTKVRTDIEVTCFGYEGIDAVKNALRQAEARNTEDTMVKVKLVSPPLYVLTSQTLDKTIGITVLEEAIQEVTKSITAAGGTCSVKMAPKAVTENDDAELQALMDKRERENQQVSGDEDSSDEDGIVAVDE</sequence>
<dbReference type="PANTHER" id="PTHR10602">
    <property type="entry name" value="EUKARYOTIC TRANSLATION INITIATION FACTOR 2 SUBUNIT 1"/>
    <property type="match status" value="1"/>
</dbReference>
<feature type="region of interest" description="Disordered" evidence="10">
    <location>
        <begin position="1123"/>
        <end position="1147"/>
    </location>
</feature>
<dbReference type="SUPFAM" id="SSF50249">
    <property type="entry name" value="Nucleic acid-binding proteins"/>
    <property type="match status" value="1"/>
</dbReference>
<evidence type="ECO:0000256" key="2">
    <source>
        <dbReference type="ARBA" id="ARBA00007223"/>
    </source>
</evidence>
<keyword evidence="8" id="KW-0648">Protein biosynthesis</keyword>
<dbReference type="Gene3D" id="1.10.150.190">
    <property type="entry name" value="Translation initiation factor 2, subunit 1, domain 2"/>
    <property type="match status" value="1"/>
</dbReference>
<dbReference type="EMBL" id="QZAJ01000773">
    <property type="protein sequence ID" value="THW06346.1"/>
    <property type="molecule type" value="Genomic_DNA"/>
</dbReference>
<evidence type="ECO:0000256" key="5">
    <source>
        <dbReference type="ARBA" id="ARBA00022540"/>
    </source>
</evidence>
<evidence type="ECO:0000256" key="6">
    <source>
        <dbReference type="ARBA" id="ARBA00022553"/>
    </source>
</evidence>
<dbReference type="SMART" id="SM00316">
    <property type="entry name" value="S1"/>
    <property type="match status" value="1"/>
</dbReference>
<evidence type="ECO:0000256" key="1">
    <source>
        <dbReference type="ARBA" id="ARBA00004514"/>
    </source>
</evidence>
<dbReference type="CDD" id="cd04452">
    <property type="entry name" value="S1_IF2_alpha"/>
    <property type="match status" value="1"/>
</dbReference>
<dbReference type="GO" id="GO:0005850">
    <property type="term" value="C:eukaryotic translation initiation factor 2 complex"/>
    <property type="evidence" value="ECO:0007669"/>
    <property type="project" value="TreeGrafter"/>
</dbReference>
<feature type="compositionally biased region" description="Basic and acidic residues" evidence="10">
    <location>
        <begin position="218"/>
        <end position="227"/>
    </location>
</feature>
<accession>A0A4S8V7C2</accession>
<evidence type="ECO:0000256" key="3">
    <source>
        <dbReference type="ARBA" id="ARBA00020409"/>
    </source>
</evidence>
<dbReference type="GO" id="GO:0003743">
    <property type="term" value="F:translation initiation factor activity"/>
    <property type="evidence" value="ECO:0007669"/>
    <property type="project" value="UniProtKB-KW"/>
</dbReference>
<feature type="region of interest" description="Disordered" evidence="10">
    <location>
        <begin position="248"/>
        <end position="340"/>
    </location>
</feature>
<comment type="function">
    <text evidence="9">eIF-2 functions in the early steps of protein synthesis by forming a ternary complex with GTP and initiator tRNA. This complex binds to a 40S ribosomal subunit, followed by mRNA binding to form a 43S pre-initiation complex. Junction of the 60S ribosomal subunit to form the 80S initiation complex is preceded by hydrolysis of the GTP bound to eIF-2 and release of an eIF-2-GDP binary complex. In order for eIF-2 to recycle and catalyze another round of initiation, the GDP bound to eIF-2 must exchange with GTP by way of a reaction catalyzed by eIF2B.</text>
</comment>
<dbReference type="Gene3D" id="3.30.70.1130">
    <property type="entry name" value="EIF_2_alpha"/>
    <property type="match status" value="1"/>
</dbReference>
<comment type="subcellular location">
    <subcellularLocation>
        <location evidence="1">Cytoplasm</location>
        <location evidence="1">Cytosol</location>
    </subcellularLocation>
</comment>
<dbReference type="GO" id="GO:0005829">
    <property type="term" value="C:cytosol"/>
    <property type="evidence" value="ECO:0007669"/>
    <property type="project" value="UniProtKB-SubCell"/>
</dbReference>
<feature type="region of interest" description="Disordered" evidence="10">
    <location>
        <begin position="202"/>
        <end position="227"/>
    </location>
</feature>
<dbReference type="PANTHER" id="PTHR10602:SF0">
    <property type="entry name" value="EUKARYOTIC TRANSLATION INITIATION FACTOR 2 SUBUNIT 1"/>
    <property type="match status" value="1"/>
</dbReference>
<feature type="compositionally biased region" description="Low complexity" evidence="10">
    <location>
        <begin position="330"/>
        <end position="340"/>
    </location>
</feature>
<keyword evidence="5" id="KW-0396">Initiation factor</keyword>
<dbReference type="Pfam" id="PF07541">
    <property type="entry name" value="EIF_2_alpha"/>
    <property type="match status" value="1"/>
</dbReference>
<dbReference type="FunFam" id="1.10.150.190:FF:000002">
    <property type="entry name" value="Translation initiation factor 2, alpha subunit"/>
    <property type="match status" value="1"/>
</dbReference>
<comment type="caution">
    <text evidence="12">The sequence shown here is derived from an EMBL/GenBank/DDBJ whole genome shotgun (WGS) entry which is preliminary data.</text>
</comment>
<comment type="similarity">
    <text evidence="2">Belongs to the eIF-2-alpha family.</text>
</comment>
<evidence type="ECO:0000256" key="9">
    <source>
        <dbReference type="ARBA" id="ARBA00060206"/>
    </source>
</evidence>
<dbReference type="InterPro" id="IPR011488">
    <property type="entry name" value="TIF_2_asu"/>
</dbReference>
<organism evidence="12 13">
    <name type="scientific">Aureobasidium pullulans</name>
    <name type="common">Black yeast</name>
    <name type="synonym">Pullularia pullulans</name>
    <dbReference type="NCBI Taxonomy" id="5580"/>
    <lineage>
        <taxon>Eukaryota</taxon>
        <taxon>Fungi</taxon>
        <taxon>Dikarya</taxon>
        <taxon>Ascomycota</taxon>
        <taxon>Pezizomycotina</taxon>
        <taxon>Dothideomycetes</taxon>
        <taxon>Dothideomycetidae</taxon>
        <taxon>Dothideales</taxon>
        <taxon>Saccotheciaceae</taxon>
        <taxon>Aureobasidium</taxon>
    </lineage>
</organism>
<dbReference type="Pfam" id="PF12331">
    <property type="entry name" value="Rad26-like_helical_rpts"/>
    <property type="match status" value="1"/>
</dbReference>
<keyword evidence="4" id="KW-0963">Cytoplasm</keyword>
<proteinExistence type="inferred from homology"/>
<dbReference type="InterPro" id="IPR048380">
    <property type="entry name" value="Rad26-like_N"/>
</dbReference>
<name>A0A4S8V7C2_AURPU</name>
<evidence type="ECO:0000259" key="11">
    <source>
        <dbReference type="PROSITE" id="PS50126"/>
    </source>
</evidence>
<dbReference type="InterPro" id="IPR012340">
    <property type="entry name" value="NA-bd_OB-fold"/>
</dbReference>
<dbReference type="Pfam" id="PF21048">
    <property type="entry name" value="Rad26-like_N"/>
    <property type="match status" value="1"/>
</dbReference>
<evidence type="ECO:0000313" key="12">
    <source>
        <dbReference type="EMBL" id="THW06346.1"/>
    </source>
</evidence>
<dbReference type="Pfam" id="PF00575">
    <property type="entry name" value="S1"/>
    <property type="match status" value="1"/>
</dbReference>
<dbReference type="PROSITE" id="PS50126">
    <property type="entry name" value="S1"/>
    <property type="match status" value="1"/>
</dbReference>
<keyword evidence="6" id="KW-0597">Phosphoprotein</keyword>
<dbReference type="InterPro" id="IPR024054">
    <property type="entry name" value="TIF2_asu_middle_sf"/>
</dbReference>
<feature type="domain" description="S1 motif" evidence="11">
    <location>
        <begin position="854"/>
        <end position="925"/>
    </location>
</feature>
<feature type="compositionally biased region" description="Acidic residues" evidence="10">
    <location>
        <begin position="1132"/>
        <end position="1147"/>
    </location>
</feature>
<dbReference type="GO" id="GO:0033290">
    <property type="term" value="C:eukaryotic 48S preinitiation complex"/>
    <property type="evidence" value="ECO:0007669"/>
    <property type="project" value="TreeGrafter"/>
</dbReference>
<dbReference type="SUPFAM" id="SSF110993">
    <property type="entry name" value="eIF-2-alpha, C-terminal domain"/>
    <property type="match status" value="1"/>
</dbReference>
<evidence type="ECO:0000313" key="13">
    <source>
        <dbReference type="Proteomes" id="UP000308014"/>
    </source>
</evidence>
<feature type="compositionally biased region" description="Polar residues" evidence="10">
    <location>
        <begin position="266"/>
        <end position="278"/>
    </location>
</feature>
<evidence type="ECO:0000256" key="10">
    <source>
        <dbReference type="SAM" id="MobiDB-lite"/>
    </source>
</evidence>
<keyword evidence="7" id="KW-0694">RNA-binding</keyword>
<feature type="compositionally biased region" description="Basic residues" evidence="10">
    <location>
        <begin position="803"/>
        <end position="812"/>
    </location>
</feature>
<dbReference type="InterPro" id="IPR044126">
    <property type="entry name" value="S1_IF2_alpha"/>
</dbReference>
<dbReference type="InterPro" id="IPR024055">
    <property type="entry name" value="TIF2_asu_C"/>
</dbReference>